<evidence type="ECO:0000313" key="4">
    <source>
        <dbReference type="Proteomes" id="UP001164653"/>
    </source>
</evidence>
<evidence type="ECO:0000256" key="1">
    <source>
        <dbReference type="ARBA" id="ARBA00023002"/>
    </source>
</evidence>
<dbReference type="CDD" id="cd19091">
    <property type="entry name" value="AKR_PsAKR"/>
    <property type="match status" value="1"/>
</dbReference>
<sequence>MEHRQLGGSGLKVPVLSFGTGTFGGGGDFFKAWGNTQVDEAARMVSLCMDVGLNFFDTANVYSQGLSEEILGKATIGLRDKILLSTKATFRMGDKPNDFGSSRFNLIRSCEDSLRRLQTDYIDIYHMHGFDGNTPVEETLSALNDLIKSGKVRYIACSNFSGWHLMKSLSVSERYGWAKYIAHQAHYSLLSREFEWELMPLGLDQKIGTLVWSPLSAGRLGGKYRRNQPIPADGRIAQGGGEGPAVPDDFFYNLIDVLDEIAAETQKSVAQVALNWLLQRPTVSNIVIGARNEEQLKQNLGAIGWDLTLEQIKKLDTASEKAPVYPYWHQRNNLALNPLPDFYGKLR</sequence>
<evidence type="ECO:0000313" key="3">
    <source>
        <dbReference type="EMBL" id="WAC12835.1"/>
    </source>
</evidence>
<dbReference type="RefSeq" id="WP_244823533.1">
    <property type="nucleotide sequence ID" value="NZ_CP112998.1"/>
</dbReference>
<dbReference type="PANTHER" id="PTHR43364">
    <property type="entry name" value="NADH-SPECIFIC METHYLGLYOXAL REDUCTASE-RELATED"/>
    <property type="match status" value="1"/>
</dbReference>
<organism evidence="3 4">
    <name type="scientific">Dyadobacter pollutisoli</name>
    <dbReference type="NCBI Taxonomy" id="2910158"/>
    <lineage>
        <taxon>Bacteria</taxon>
        <taxon>Pseudomonadati</taxon>
        <taxon>Bacteroidota</taxon>
        <taxon>Cytophagia</taxon>
        <taxon>Cytophagales</taxon>
        <taxon>Spirosomataceae</taxon>
        <taxon>Dyadobacter</taxon>
    </lineage>
</organism>
<dbReference type="EMBL" id="CP112998">
    <property type="protein sequence ID" value="WAC12835.1"/>
    <property type="molecule type" value="Genomic_DNA"/>
</dbReference>
<dbReference type="InterPro" id="IPR023210">
    <property type="entry name" value="NADP_OxRdtase_dom"/>
</dbReference>
<protein>
    <submittedName>
        <fullName evidence="3">Aldo/keto reductase</fullName>
    </submittedName>
</protein>
<dbReference type="InterPro" id="IPR036812">
    <property type="entry name" value="NAD(P)_OxRdtase_dom_sf"/>
</dbReference>
<dbReference type="GO" id="GO:0005829">
    <property type="term" value="C:cytosol"/>
    <property type="evidence" value="ECO:0007669"/>
    <property type="project" value="UniProtKB-ARBA"/>
</dbReference>
<dbReference type="AlphaFoldDB" id="A0A9E8NA62"/>
<dbReference type="PANTHER" id="PTHR43364:SF18">
    <property type="entry name" value="OXIDOREDUCTASE"/>
    <property type="match status" value="1"/>
</dbReference>
<dbReference type="KEGG" id="dpf:ON006_02490"/>
<dbReference type="Pfam" id="PF00248">
    <property type="entry name" value="Aldo_ket_red"/>
    <property type="match status" value="1"/>
</dbReference>
<feature type="domain" description="NADP-dependent oxidoreductase" evidence="2">
    <location>
        <begin position="16"/>
        <end position="319"/>
    </location>
</feature>
<dbReference type="Gene3D" id="3.20.20.100">
    <property type="entry name" value="NADP-dependent oxidoreductase domain"/>
    <property type="match status" value="1"/>
</dbReference>
<dbReference type="FunFam" id="3.20.20.100:FF:000004">
    <property type="entry name" value="Oxidoreductase, aldo/keto reductase"/>
    <property type="match status" value="1"/>
</dbReference>
<name>A0A9E8NA62_9BACT</name>
<proteinExistence type="predicted"/>
<evidence type="ECO:0000259" key="2">
    <source>
        <dbReference type="Pfam" id="PF00248"/>
    </source>
</evidence>
<reference evidence="3" key="1">
    <citation type="submission" date="2022-11" db="EMBL/GenBank/DDBJ databases">
        <title>Dyadobacter pollutisoli sp. nov., isolated from plastic dumped soil.</title>
        <authorList>
            <person name="Kim J.M."/>
            <person name="Kim K.R."/>
            <person name="Lee J.K."/>
            <person name="Hao L."/>
            <person name="Jeon C.O."/>
        </authorList>
    </citation>
    <scope>NUCLEOTIDE SEQUENCE</scope>
    <source>
        <strain evidence="3">U1</strain>
    </source>
</reference>
<dbReference type="SUPFAM" id="SSF51430">
    <property type="entry name" value="NAD(P)-linked oxidoreductase"/>
    <property type="match status" value="1"/>
</dbReference>
<keyword evidence="1" id="KW-0560">Oxidoreductase</keyword>
<dbReference type="Proteomes" id="UP001164653">
    <property type="component" value="Chromosome"/>
</dbReference>
<keyword evidence="4" id="KW-1185">Reference proteome</keyword>
<dbReference type="InterPro" id="IPR050523">
    <property type="entry name" value="AKR_Detox_Biosynth"/>
</dbReference>
<dbReference type="GO" id="GO:0016491">
    <property type="term" value="F:oxidoreductase activity"/>
    <property type="evidence" value="ECO:0007669"/>
    <property type="project" value="UniProtKB-KW"/>
</dbReference>
<accession>A0A9E8NA62</accession>
<gene>
    <name evidence="3" type="ORF">ON006_02490</name>
</gene>